<organism evidence="7 8">
    <name type="scientific">Chitinophaga qingshengii</name>
    <dbReference type="NCBI Taxonomy" id="1569794"/>
    <lineage>
        <taxon>Bacteria</taxon>
        <taxon>Pseudomonadati</taxon>
        <taxon>Bacteroidota</taxon>
        <taxon>Chitinophagia</taxon>
        <taxon>Chitinophagales</taxon>
        <taxon>Chitinophagaceae</taxon>
        <taxon>Chitinophaga</taxon>
    </lineage>
</organism>
<dbReference type="InterPro" id="IPR013324">
    <property type="entry name" value="RNA_pol_sigma_r3/r4-like"/>
</dbReference>
<dbReference type="PANTHER" id="PTHR43133">
    <property type="entry name" value="RNA POLYMERASE ECF-TYPE SIGMA FACTO"/>
    <property type="match status" value="1"/>
</dbReference>
<dbReference type="InterPro" id="IPR014284">
    <property type="entry name" value="RNA_pol_sigma-70_dom"/>
</dbReference>
<evidence type="ECO:0000256" key="2">
    <source>
        <dbReference type="ARBA" id="ARBA00023015"/>
    </source>
</evidence>
<feature type="domain" description="RNA polymerase sigma-70 region 2" evidence="5">
    <location>
        <begin position="28"/>
        <end position="93"/>
    </location>
</feature>
<evidence type="ECO:0000256" key="1">
    <source>
        <dbReference type="ARBA" id="ARBA00010641"/>
    </source>
</evidence>
<keyword evidence="4" id="KW-0804">Transcription</keyword>
<evidence type="ECO:0000313" key="7">
    <source>
        <dbReference type="EMBL" id="MBC9930595.1"/>
    </source>
</evidence>
<evidence type="ECO:0000259" key="5">
    <source>
        <dbReference type="Pfam" id="PF04542"/>
    </source>
</evidence>
<dbReference type="EMBL" id="JACVFC010000001">
    <property type="protein sequence ID" value="MBC9930595.1"/>
    <property type="molecule type" value="Genomic_DNA"/>
</dbReference>
<dbReference type="NCBIfam" id="TIGR02937">
    <property type="entry name" value="sigma70-ECF"/>
    <property type="match status" value="1"/>
</dbReference>
<dbReference type="InterPro" id="IPR013249">
    <property type="entry name" value="RNA_pol_sigma70_r4_t2"/>
</dbReference>
<accession>A0ABR7TLV0</accession>
<dbReference type="InterPro" id="IPR036388">
    <property type="entry name" value="WH-like_DNA-bd_sf"/>
</dbReference>
<dbReference type="InterPro" id="IPR007627">
    <property type="entry name" value="RNA_pol_sigma70_r2"/>
</dbReference>
<dbReference type="Pfam" id="PF04542">
    <property type="entry name" value="Sigma70_r2"/>
    <property type="match status" value="1"/>
</dbReference>
<dbReference type="Gene3D" id="1.10.1740.10">
    <property type="match status" value="1"/>
</dbReference>
<keyword evidence="8" id="KW-1185">Reference proteome</keyword>
<evidence type="ECO:0000256" key="3">
    <source>
        <dbReference type="ARBA" id="ARBA00023082"/>
    </source>
</evidence>
<dbReference type="InterPro" id="IPR039425">
    <property type="entry name" value="RNA_pol_sigma-70-like"/>
</dbReference>
<proteinExistence type="inferred from homology"/>
<protein>
    <submittedName>
        <fullName evidence="7">RNA polymerase sigma-70 factor</fullName>
    </submittedName>
</protein>
<feature type="domain" description="RNA polymerase sigma factor 70 region 4 type 2" evidence="6">
    <location>
        <begin position="125"/>
        <end position="172"/>
    </location>
</feature>
<reference evidence="7 8" key="1">
    <citation type="submission" date="2020-09" db="EMBL/GenBank/DDBJ databases">
        <title>Genome sequences of type strains of Chitinophaga qingshengii and Chitinophaga varians.</title>
        <authorList>
            <person name="Kittiwongwattana C."/>
        </authorList>
    </citation>
    <scope>NUCLEOTIDE SEQUENCE [LARGE SCALE GENOMIC DNA]</scope>
    <source>
        <strain evidence="7 8">JCM 30026</strain>
    </source>
</reference>
<evidence type="ECO:0000313" key="8">
    <source>
        <dbReference type="Proteomes" id="UP000659124"/>
    </source>
</evidence>
<comment type="similarity">
    <text evidence="1">Belongs to the sigma-70 factor family. ECF subfamily.</text>
</comment>
<dbReference type="RefSeq" id="WP_188087661.1">
    <property type="nucleotide sequence ID" value="NZ_JACVFC010000001.1"/>
</dbReference>
<dbReference type="NCBIfam" id="TIGR02985">
    <property type="entry name" value="Sig70_bacteroi1"/>
    <property type="match status" value="1"/>
</dbReference>
<name>A0ABR7TLV0_9BACT</name>
<dbReference type="Pfam" id="PF08281">
    <property type="entry name" value="Sigma70_r4_2"/>
    <property type="match status" value="1"/>
</dbReference>
<dbReference type="InterPro" id="IPR014327">
    <property type="entry name" value="RNA_pol_sigma70_bacteroid"/>
</dbReference>
<keyword evidence="2" id="KW-0805">Transcription regulation</keyword>
<dbReference type="InterPro" id="IPR013325">
    <property type="entry name" value="RNA_pol_sigma_r2"/>
</dbReference>
<evidence type="ECO:0000256" key="4">
    <source>
        <dbReference type="ARBA" id="ARBA00023163"/>
    </source>
</evidence>
<dbReference type="PANTHER" id="PTHR43133:SF46">
    <property type="entry name" value="RNA POLYMERASE SIGMA-70 FACTOR ECF SUBFAMILY"/>
    <property type="match status" value="1"/>
</dbReference>
<dbReference type="Proteomes" id="UP000659124">
    <property type="component" value="Unassembled WGS sequence"/>
</dbReference>
<dbReference type="SUPFAM" id="SSF88946">
    <property type="entry name" value="Sigma2 domain of RNA polymerase sigma factors"/>
    <property type="match status" value="1"/>
</dbReference>
<comment type="caution">
    <text evidence="7">The sequence shown here is derived from an EMBL/GenBank/DDBJ whole genome shotgun (WGS) entry which is preliminary data.</text>
</comment>
<evidence type="ECO:0000259" key="6">
    <source>
        <dbReference type="Pfam" id="PF08281"/>
    </source>
</evidence>
<keyword evidence="3" id="KW-0731">Sigma factor</keyword>
<gene>
    <name evidence="7" type="ORF">ICL07_09445</name>
</gene>
<dbReference type="Gene3D" id="1.10.10.10">
    <property type="entry name" value="Winged helix-like DNA-binding domain superfamily/Winged helix DNA-binding domain"/>
    <property type="match status" value="1"/>
</dbReference>
<sequence>MLEQNDLYNEPALLLQVAAGNEAAFSALVERYWPRIYGHALAYAKSLPAAEEITQDIFMDIWNGREKLPGVEHFSNYLFIVARNRVFKAMRKRLEETTALEDIHPAADIWLPDQQAEYREIHALLTKGISHLPPARRQVFTMSRMEGKGYEQISQELQISRNTVKEHIVKALHFLRHYMAQHGRPMISILTVITGNLLR</sequence>
<dbReference type="SUPFAM" id="SSF88659">
    <property type="entry name" value="Sigma3 and sigma4 domains of RNA polymerase sigma factors"/>
    <property type="match status" value="1"/>
</dbReference>